<dbReference type="Proteomes" id="UP000224634">
    <property type="component" value="Unassembled WGS sequence"/>
</dbReference>
<evidence type="ECO:0000313" key="2">
    <source>
        <dbReference type="Proteomes" id="UP000224634"/>
    </source>
</evidence>
<reference evidence="1 2" key="1">
    <citation type="submission" date="2017-10" db="EMBL/GenBank/DDBJ databases">
        <title>Comparative genomics in systemic dimorphic fungi from Ajellomycetaceae.</title>
        <authorList>
            <person name="Munoz J.F."/>
            <person name="Mcewen J.G."/>
            <person name="Clay O.K."/>
            <person name="Cuomo C.A."/>
        </authorList>
    </citation>
    <scope>NUCLEOTIDE SEQUENCE [LARGE SCALE GENOMIC DNA]</scope>
    <source>
        <strain evidence="1 2">UAMH7299</strain>
    </source>
</reference>
<dbReference type="AlphaFoldDB" id="A0A2B7WIX6"/>
<name>A0A2B7WIX6_POLH7</name>
<gene>
    <name evidence="1" type="ORF">AJ80_09820</name>
</gene>
<dbReference type="OrthoDB" id="4175439at2759"/>
<protein>
    <submittedName>
        <fullName evidence="1">Uncharacterized protein</fullName>
    </submittedName>
</protein>
<comment type="caution">
    <text evidence="1">The sequence shown here is derived from an EMBL/GenBank/DDBJ whole genome shotgun (WGS) entry which is preliminary data.</text>
</comment>
<keyword evidence="2" id="KW-1185">Reference proteome</keyword>
<dbReference type="EMBL" id="PDNA01000359">
    <property type="protein sequence ID" value="PGG96489.1"/>
    <property type="molecule type" value="Genomic_DNA"/>
</dbReference>
<organism evidence="1 2">
    <name type="scientific">Polytolypa hystricis (strain UAMH7299)</name>
    <dbReference type="NCBI Taxonomy" id="1447883"/>
    <lineage>
        <taxon>Eukaryota</taxon>
        <taxon>Fungi</taxon>
        <taxon>Dikarya</taxon>
        <taxon>Ascomycota</taxon>
        <taxon>Pezizomycotina</taxon>
        <taxon>Eurotiomycetes</taxon>
        <taxon>Eurotiomycetidae</taxon>
        <taxon>Onygenales</taxon>
        <taxon>Onygenales incertae sedis</taxon>
        <taxon>Polytolypa</taxon>
    </lineage>
</organism>
<accession>A0A2B7WIX6</accession>
<proteinExistence type="predicted"/>
<sequence length="200" mass="23578">MALIEYAPFDTPRHVGWLLADLFDLYCSWLQKTSDLEVCCKDTTGEEVNFPTSSTLLQECPKICYPEKTTWGLPDDYNFTGFMGIAVDQVSRKVEIPKAELFSGPLLQLLYEGIIVEHHRRILGYRFFQHRPDHWSCMLRDHSSPFDPRQEEDRRDYLLKSEIIAITAMMYRQMNEMVWFSKEDKYRARMRYKGGLLTIS</sequence>
<evidence type="ECO:0000313" key="1">
    <source>
        <dbReference type="EMBL" id="PGG96489.1"/>
    </source>
</evidence>